<keyword evidence="3" id="KW-0158">Chromosome</keyword>
<evidence type="ECO:0000313" key="11">
    <source>
        <dbReference type="EMBL" id="KAL3810334.1"/>
    </source>
</evidence>
<evidence type="ECO:0000256" key="2">
    <source>
        <dbReference type="ARBA" id="ARBA00004286"/>
    </source>
</evidence>
<comment type="subcellular location">
    <subcellularLocation>
        <location evidence="2">Chromosome</location>
    </subcellularLocation>
    <subcellularLocation>
        <location evidence="1">Nucleus</location>
    </subcellularLocation>
</comment>
<dbReference type="GO" id="GO:0008168">
    <property type="term" value="F:methyltransferase activity"/>
    <property type="evidence" value="ECO:0007669"/>
    <property type="project" value="UniProtKB-KW"/>
</dbReference>
<dbReference type="PROSITE" id="PS50280">
    <property type="entry name" value="SET"/>
    <property type="match status" value="1"/>
</dbReference>
<dbReference type="AlphaFoldDB" id="A0ABD3RBL6"/>
<comment type="caution">
    <text evidence="11">The sequence shown here is derived from an EMBL/GenBank/DDBJ whole genome shotgun (WGS) entry which is preliminary data.</text>
</comment>
<evidence type="ECO:0000256" key="1">
    <source>
        <dbReference type="ARBA" id="ARBA00004123"/>
    </source>
</evidence>
<keyword evidence="12" id="KW-1185">Reference proteome</keyword>
<evidence type="ECO:0000259" key="10">
    <source>
        <dbReference type="PROSITE" id="PS51215"/>
    </source>
</evidence>
<evidence type="ECO:0000259" key="9">
    <source>
        <dbReference type="PROSITE" id="PS50868"/>
    </source>
</evidence>
<dbReference type="Proteomes" id="UP001530377">
    <property type="component" value="Unassembled WGS sequence"/>
</dbReference>
<reference evidence="11 12" key="1">
    <citation type="submission" date="2024-10" db="EMBL/GenBank/DDBJ databases">
        <title>Updated reference genomes for cyclostephanoid diatoms.</title>
        <authorList>
            <person name="Roberts W.R."/>
            <person name="Alverson A.J."/>
        </authorList>
    </citation>
    <scope>NUCLEOTIDE SEQUENCE [LARGE SCALE GENOMIC DNA]</scope>
    <source>
        <strain evidence="11 12">AJA228-03</strain>
    </source>
</reference>
<proteinExistence type="predicted"/>
<accession>A0ABD3RBL6</accession>
<dbReference type="SMART" id="SM00317">
    <property type="entry name" value="SET"/>
    <property type="match status" value="1"/>
</dbReference>
<evidence type="ECO:0008006" key="13">
    <source>
        <dbReference type="Google" id="ProtNLM"/>
    </source>
</evidence>
<dbReference type="GO" id="GO:0005694">
    <property type="term" value="C:chromosome"/>
    <property type="evidence" value="ECO:0007669"/>
    <property type="project" value="UniProtKB-SubCell"/>
</dbReference>
<dbReference type="GO" id="GO:0032259">
    <property type="term" value="P:methylation"/>
    <property type="evidence" value="ECO:0007669"/>
    <property type="project" value="UniProtKB-KW"/>
</dbReference>
<evidence type="ECO:0000259" key="8">
    <source>
        <dbReference type="PROSITE" id="PS50280"/>
    </source>
</evidence>
<dbReference type="EMBL" id="JALLPB020000337">
    <property type="protein sequence ID" value="KAL3810334.1"/>
    <property type="molecule type" value="Genomic_DNA"/>
</dbReference>
<keyword evidence="7" id="KW-0539">Nucleus</keyword>
<dbReference type="Gene3D" id="2.170.270.10">
    <property type="entry name" value="SET domain"/>
    <property type="match status" value="1"/>
</dbReference>
<evidence type="ECO:0000256" key="5">
    <source>
        <dbReference type="ARBA" id="ARBA00022679"/>
    </source>
</evidence>
<organism evidence="11 12">
    <name type="scientific">Cyclostephanos tholiformis</name>
    <dbReference type="NCBI Taxonomy" id="382380"/>
    <lineage>
        <taxon>Eukaryota</taxon>
        <taxon>Sar</taxon>
        <taxon>Stramenopiles</taxon>
        <taxon>Ochrophyta</taxon>
        <taxon>Bacillariophyta</taxon>
        <taxon>Coscinodiscophyceae</taxon>
        <taxon>Thalassiosirophycidae</taxon>
        <taxon>Stephanodiscales</taxon>
        <taxon>Stephanodiscaceae</taxon>
        <taxon>Cyclostephanos</taxon>
    </lineage>
</organism>
<dbReference type="InterPro" id="IPR003616">
    <property type="entry name" value="Post-SET_dom"/>
</dbReference>
<sequence>MHIECDDNCRGGAGCSNKRIQRCKVKKVKKKRVEKGFGLFADEDIQKGEYVIEYIGKIVNKDPENEYGMKYKDFHLWVDGSKKNALAKRINHSCDPNCANHMWAVKGMPRLCFFANRNIVKGEELTFSYGWTLPKKDLKRKGTVCLCGAKSCSGTIEKVEIS</sequence>
<keyword evidence="4" id="KW-0489">Methyltransferase</keyword>
<evidence type="ECO:0000313" key="12">
    <source>
        <dbReference type="Proteomes" id="UP001530377"/>
    </source>
</evidence>
<dbReference type="PROSITE" id="PS51215">
    <property type="entry name" value="AWS"/>
    <property type="match status" value="1"/>
</dbReference>
<dbReference type="InterPro" id="IPR050777">
    <property type="entry name" value="SET2_Histone-Lys_MeTrsfase"/>
</dbReference>
<keyword evidence="5" id="KW-0808">Transferase</keyword>
<evidence type="ECO:0000256" key="6">
    <source>
        <dbReference type="ARBA" id="ARBA00022691"/>
    </source>
</evidence>
<gene>
    <name evidence="11" type="ORF">ACHAXA_002528</name>
</gene>
<dbReference type="InterPro" id="IPR001214">
    <property type="entry name" value="SET_dom"/>
</dbReference>
<feature type="domain" description="SET" evidence="8">
    <location>
        <begin position="21"/>
        <end position="130"/>
    </location>
</feature>
<dbReference type="Pfam" id="PF00856">
    <property type="entry name" value="SET"/>
    <property type="match status" value="1"/>
</dbReference>
<dbReference type="InterPro" id="IPR046341">
    <property type="entry name" value="SET_dom_sf"/>
</dbReference>
<protein>
    <recommendedName>
        <fullName evidence="13">SET domain-containing protein</fullName>
    </recommendedName>
</protein>
<evidence type="ECO:0000256" key="7">
    <source>
        <dbReference type="ARBA" id="ARBA00023242"/>
    </source>
</evidence>
<dbReference type="PANTHER" id="PTHR22884">
    <property type="entry name" value="SET DOMAIN PROTEINS"/>
    <property type="match status" value="1"/>
</dbReference>
<dbReference type="SUPFAM" id="SSF82199">
    <property type="entry name" value="SET domain"/>
    <property type="match status" value="1"/>
</dbReference>
<dbReference type="InterPro" id="IPR006560">
    <property type="entry name" value="AWS_dom"/>
</dbReference>
<dbReference type="GO" id="GO:0005634">
    <property type="term" value="C:nucleus"/>
    <property type="evidence" value="ECO:0007669"/>
    <property type="project" value="UniProtKB-SubCell"/>
</dbReference>
<dbReference type="PROSITE" id="PS50868">
    <property type="entry name" value="POST_SET"/>
    <property type="match status" value="1"/>
</dbReference>
<feature type="domain" description="Post-SET" evidence="9">
    <location>
        <begin position="141"/>
        <end position="157"/>
    </location>
</feature>
<feature type="domain" description="AWS" evidence="10">
    <location>
        <begin position="1"/>
        <end position="24"/>
    </location>
</feature>
<name>A0ABD3RBL6_9STRA</name>
<keyword evidence="6" id="KW-0949">S-adenosyl-L-methionine</keyword>
<evidence type="ECO:0000256" key="3">
    <source>
        <dbReference type="ARBA" id="ARBA00022454"/>
    </source>
</evidence>
<evidence type="ECO:0000256" key="4">
    <source>
        <dbReference type="ARBA" id="ARBA00022603"/>
    </source>
</evidence>